<evidence type="ECO:0000256" key="3">
    <source>
        <dbReference type="SAM" id="MobiDB-lite"/>
    </source>
</evidence>
<dbReference type="InterPro" id="IPR000086">
    <property type="entry name" value="NUDIX_hydrolase_dom"/>
</dbReference>
<dbReference type="SUPFAM" id="SSF100950">
    <property type="entry name" value="NagB/RpiA/CoA transferase-like"/>
    <property type="match status" value="1"/>
</dbReference>
<dbReference type="InterPro" id="IPR015797">
    <property type="entry name" value="NUDIX_hydrolase-like_dom_sf"/>
</dbReference>
<proteinExistence type="inferred from homology"/>
<evidence type="ECO:0000313" key="6">
    <source>
        <dbReference type="Proteomes" id="UP000094569"/>
    </source>
</evidence>
<dbReference type="SUPFAM" id="SSF55811">
    <property type="entry name" value="Nudix"/>
    <property type="match status" value="1"/>
</dbReference>
<dbReference type="Pfam" id="PF01008">
    <property type="entry name" value="IF-2B"/>
    <property type="match status" value="1"/>
</dbReference>
<evidence type="ECO:0000256" key="2">
    <source>
        <dbReference type="RuleBase" id="RU003814"/>
    </source>
</evidence>
<dbReference type="EMBL" id="JXNT01000003">
    <property type="protein sequence ID" value="ODM20722.1"/>
    <property type="molecule type" value="Genomic_DNA"/>
</dbReference>
<comment type="caution">
    <text evidence="5">The sequence shown here is derived from an EMBL/GenBank/DDBJ whole genome shotgun (WGS) entry which is preliminary data.</text>
</comment>
<evidence type="ECO:0000259" key="4">
    <source>
        <dbReference type="PROSITE" id="PS51462"/>
    </source>
</evidence>
<protein>
    <recommendedName>
        <fullName evidence="4">Nudix hydrolase domain-containing protein</fullName>
    </recommendedName>
</protein>
<feature type="domain" description="Nudix hydrolase" evidence="4">
    <location>
        <begin position="11"/>
        <end position="182"/>
    </location>
</feature>
<comment type="similarity">
    <text evidence="1 2">Belongs to the eIF-2B alpha/beta/delta subunits family.</text>
</comment>
<reference evidence="5 6" key="1">
    <citation type="journal article" date="2016" name="BMC Genomics">
        <title>Comparative genomic and transcriptomic analyses of the Fuzhuan brick tea-fermentation fungus Aspergillus cristatus.</title>
        <authorList>
            <person name="Ge Y."/>
            <person name="Wang Y."/>
            <person name="Liu Y."/>
            <person name="Tan Y."/>
            <person name="Ren X."/>
            <person name="Zhang X."/>
            <person name="Hyde K.D."/>
            <person name="Liu Y."/>
            <person name="Liu Z."/>
        </authorList>
    </citation>
    <scope>NUCLEOTIDE SEQUENCE [LARGE SCALE GENOMIC DNA]</scope>
    <source>
        <strain evidence="5 6">GZAAS20.1005</strain>
    </source>
</reference>
<accession>A0A1E3BIB9</accession>
<dbReference type="CDD" id="cd18872">
    <property type="entry name" value="NUDIX_eIF-2B"/>
    <property type="match status" value="1"/>
</dbReference>
<dbReference type="Gene3D" id="3.40.50.10470">
    <property type="entry name" value="Translation initiation factor eif-2b, domain 2"/>
    <property type="match status" value="1"/>
</dbReference>
<gene>
    <name evidence="5" type="ORF">SI65_03775</name>
</gene>
<dbReference type="InterPro" id="IPR042529">
    <property type="entry name" value="IF_2B-like_C"/>
</dbReference>
<dbReference type="PROSITE" id="PS51462">
    <property type="entry name" value="NUDIX"/>
    <property type="match status" value="1"/>
</dbReference>
<dbReference type="Pfam" id="PF00293">
    <property type="entry name" value="NUDIX"/>
    <property type="match status" value="1"/>
</dbReference>
<evidence type="ECO:0000256" key="1">
    <source>
        <dbReference type="ARBA" id="ARBA00007251"/>
    </source>
</evidence>
<dbReference type="GO" id="GO:0046523">
    <property type="term" value="F:S-methyl-5-thioribose-1-phosphate isomerase activity"/>
    <property type="evidence" value="ECO:0007669"/>
    <property type="project" value="TreeGrafter"/>
</dbReference>
<dbReference type="InterPro" id="IPR037171">
    <property type="entry name" value="NagB/RpiA_transferase-like"/>
</dbReference>
<dbReference type="PANTHER" id="PTHR43475">
    <property type="entry name" value="METHYLTHIORIBOSE-1-PHOSPHATE ISOMERASE"/>
    <property type="match status" value="1"/>
</dbReference>
<dbReference type="Proteomes" id="UP000094569">
    <property type="component" value="Unassembled WGS sequence"/>
</dbReference>
<name>A0A1E3BIB9_ASPCR</name>
<dbReference type="GO" id="GO:0019509">
    <property type="term" value="P:L-methionine salvage from methylthioadenosine"/>
    <property type="evidence" value="ECO:0007669"/>
    <property type="project" value="TreeGrafter"/>
</dbReference>
<dbReference type="InterPro" id="IPR000649">
    <property type="entry name" value="IF-2B-related"/>
</dbReference>
<dbReference type="OrthoDB" id="206213at2759"/>
<evidence type="ECO:0000313" key="5">
    <source>
        <dbReference type="EMBL" id="ODM20722.1"/>
    </source>
</evidence>
<sequence length="554" mass="61624">MTTPNLSQPPRKRAVISSFIFKSPDEGQKKPQVALFRRSDKVRTYRWVSMTPASRAPAQPSNNQSHHLAPISGSIDPNESPLEAAWRELSEETSLNCTSLSHWRTGKPFSFTDPSVNREWTIHPFAFRLKSTGEGGLGEKAIKIDWEHEGWQWFDPDSIVDNEEFGGVPRLHESLRRIWFEGEMNERAAEVLAAGLDRLQMDHQSGSQELTAIALGVFRDIVVQTRDGLDGDWWAMVRMAAWHLGKNGRESMGTSITNALISMLSDMDGIWQQQTSEEAKWDRILGAIDHHLSERKCRTKKIKDAFVSYLQSTFSSSDDHQQKNRLVIMTVSASSTIRDSILDAFGAIGNVKALELRVLESRPLYEGVTIASSLYSQFKSQFPTSPQNKTLEIKIYTDASAALAATDVDFLLIGADRISNTKGISNKIGSLPAILSAKHVQPSIKVLVLSDLEKVEGLNGEESQSSQEDNDPMEIVDGWNSQGVKGLPVLEDGINASKSGDSNARVQVKNIYFEWVPLALVEALVCEQGVLNKDSIRDQSLRLGGVINRYFGEL</sequence>
<dbReference type="AlphaFoldDB" id="A0A1E3BIB9"/>
<dbReference type="Gene3D" id="3.90.79.10">
    <property type="entry name" value="Nucleoside Triphosphate Pyrophosphohydrolase"/>
    <property type="match status" value="1"/>
</dbReference>
<organism evidence="5 6">
    <name type="scientific">Aspergillus cristatus</name>
    <name type="common">Chinese Fuzhuan brick tea-fermentation fungus</name>
    <name type="synonym">Eurotium cristatum</name>
    <dbReference type="NCBI Taxonomy" id="573508"/>
    <lineage>
        <taxon>Eukaryota</taxon>
        <taxon>Fungi</taxon>
        <taxon>Dikarya</taxon>
        <taxon>Ascomycota</taxon>
        <taxon>Pezizomycotina</taxon>
        <taxon>Eurotiomycetes</taxon>
        <taxon>Eurotiomycetidae</taxon>
        <taxon>Eurotiales</taxon>
        <taxon>Aspergillaceae</taxon>
        <taxon>Aspergillus</taxon>
        <taxon>Aspergillus subgen. Aspergillus</taxon>
    </lineage>
</organism>
<dbReference type="PANTHER" id="PTHR43475:SF3">
    <property type="entry name" value="TRANSLATION INITIATION FACTOR EIF-2B SUBUNIT FAMILY PROTEIN (AFU_ORTHOLOGUE AFUA_2G14290)"/>
    <property type="match status" value="1"/>
</dbReference>
<keyword evidence="6" id="KW-1185">Reference proteome</keyword>
<dbReference type="STRING" id="573508.A0A1E3BIB9"/>
<feature type="region of interest" description="Disordered" evidence="3">
    <location>
        <begin position="52"/>
        <end position="77"/>
    </location>
</feature>
<dbReference type="VEuPathDB" id="FungiDB:SI65_03775"/>